<accession>A0ABU6ZWH6</accession>
<evidence type="ECO:0000313" key="2">
    <source>
        <dbReference type="Proteomes" id="UP001341840"/>
    </source>
</evidence>
<organism evidence="1 2">
    <name type="scientific">Stylosanthes scabra</name>
    <dbReference type="NCBI Taxonomy" id="79078"/>
    <lineage>
        <taxon>Eukaryota</taxon>
        <taxon>Viridiplantae</taxon>
        <taxon>Streptophyta</taxon>
        <taxon>Embryophyta</taxon>
        <taxon>Tracheophyta</taxon>
        <taxon>Spermatophyta</taxon>
        <taxon>Magnoliopsida</taxon>
        <taxon>eudicotyledons</taxon>
        <taxon>Gunneridae</taxon>
        <taxon>Pentapetalae</taxon>
        <taxon>rosids</taxon>
        <taxon>fabids</taxon>
        <taxon>Fabales</taxon>
        <taxon>Fabaceae</taxon>
        <taxon>Papilionoideae</taxon>
        <taxon>50 kb inversion clade</taxon>
        <taxon>dalbergioids sensu lato</taxon>
        <taxon>Dalbergieae</taxon>
        <taxon>Pterocarpus clade</taxon>
        <taxon>Stylosanthes</taxon>
    </lineage>
</organism>
<gene>
    <name evidence="1" type="ORF">PIB30_101298</name>
</gene>
<evidence type="ECO:0000313" key="1">
    <source>
        <dbReference type="EMBL" id="MED6226210.1"/>
    </source>
</evidence>
<feature type="non-terminal residue" evidence="1">
    <location>
        <position position="1"/>
    </location>
</feature>
<reference evidence="1 2" key="1">
    <citation type="journal article" date="2023" name="Plants (Basel)">
        <title>Bridging the Gap: Combining Genomics and Transcriptomics Approaches to Understand Stylosanthes scabra, an Orphan Legume from the Brazilian Caatinga.</title>
        <authorList>
            <person name="Ferreira-Neto J.R.C."/>
            <person name="da Silva M.D."/>
            <person name="Binneck E."/>
            <person name="de Melo N.F."/>
            <person name="da Silva R.H."/>
            <person name="de Melo A.L.T.M."/>
            <person name="Pandolfi V."/>
            <person name="Bustamante F.O."/>
            <person name="Brasileiro-Vidal A.C."/>
            <person name="Benko-Iseppon A.M."/>
        </authorList>
    </citation>
    <scope>NUCLEOTIDE SEQUENCE [LARGE SCALE GENOMIC DNA]</scope>
    <source>
        <tissue evidence="1">Leaves</tissue>
    </source>
</reference>
<sequence>AKIGAEVAKESAKNEKIMKKSLKAKFIAYAYAPRLICVRISMTWAARPSWNRTLCVCTSGQIEAY</sequence>
<protein>
    <submittedName>
        <fullName evidence="1">Uncharacterized protein</fullName>
    </submittedName>
</protein>
<name>A0ABU6ZWH6_9FABA</name>
<dbReference type="Proteomes" id="UP001341840">
    <property type="component" value="Unassembled WGS sequence"/>
</dbReference>
<dbReference type="EMBL" id="JASCZI010274805">
    <property type="protein sequence ID" value="MED6226210.1"/>
    <property type="molecule type" value="Genomic_DNA"/>
</dbReference>
<proteinExistence type="predicted"/>
<feature type="non-terminal residue" evidence="1">
    <location>
        <position position="65"/>
    </location>
</feature>
<keyword evidence="2" id="KW-1185">Reference proteome</keyword>
<comment type="caution">
    <text evidence="1">The sequence shown here is derived from an EMBL/GenBank/DDBJ whole genome shotgun (WGS) entry which is preliminary data.</text>
</comment>